<evidence type="ECO:0000259" key="1">
    <source>
        <dbReference type="Pfam" id="PF00149"/>
    </source>
</evidence>
<feature type="domain" description="Calcineurin-like phosphoesterase" evidence="1">
    <location>
        <begin position="238"/>
        <end position="348"/>
    </location>
</feature>
<organism evidence="2">
    <name type="scientific">Myoviridae sp. ctSGr1</name>
    <dbReference type="NCBI Taxonomy" id="2827609"/>
    <lineage>
        <taxon>Viruses</taxon>
        <taxon>Duplodnaviria</taxon>
        <taxon>Heunggongvirae</taxon>
        <taxon>Uroviricota</taxon>
        <taxon>Caudoviricetes</taxon>
    </lineage>
</organism>
<sequence>MADKKNLLQPIKQWAKGGNAASTLTYVNGDNYSCSWTASSEGDYIYVKLSSIAGKKLILKCDEFNSSDGQGWINARAYTNDDNYTSVVDIQNASGPQEIEIDVGADVTILRIYFRHYWASGGIDPAAMLTLTGALLYEDVQPESLTALNFHKVLKENLPAKVDPGTQHIYYVTDGTTVREYIANKEGYLIPVGAADSSGASGETVYTNVYTQQHIDERKDEILKLVNDGHCIVWATATDIHVRIEDGDAGRYNQVRDFIMVTNQLPIDYILCEGDLMSYCQDWGNVYEPRCDKVRKIFDQCRCPWYVTRGNHDYNTDSNNPGNSNPNIKDYTSDVNKYFITDRAWTRTIAAKMPFTMQHRVHFDEAHPQNGYFYVDDFEHKHRIVMCNSEETMETDTGHAWVGTDGQIDAFISGVQSLAQVEWLITKAMDFSDKEDRADWVVSFHSHTVPYSDMNEDDRSEFHGYGWDNPEIRALVVAFMNGRDLNFKYSVVDVDKHTWMDYEKACTFSKQGPMKVLGWFGGHCHDDCYRKVNGLNVDISTCTCSSQRKDWGKDPTPKKMAPERNSTDLAMSMNIFIVNLDKRKINMVKLGSKRNNAVKTSSDMEFTY</sequence>
<dbReference type="SUPFAM" id="SSF56300">
    <property type="entry name" value="Metallo-dependent phosphatases"/>
    <property type="match status" value="1"/>
</dbReference>
<reference evidence="2" key="1">
    <citation type="journal article" date="2021" name="Proc. Natl. Acad. Sci. U.S.A.">
        <title>A Catalog of Tens of Thousands of Viruses from Human Metagenomes Reveals Hidden Associations with Chronic Diseases.</title>
        <authorList>
            <person name="Tisza M.J."/>
            <person name="Buck C.B."/>
        </authorList>
    </citation>
    <scope>NUCLEOTIDE SEQUENCE</scope>
    <source>
        <strain evidence="2">CtSGr1</strain>
    </source>
</reference>
<protein>
    <submittedName>
        <fullName evidence="2">Metallophosphatase domain protein</fullName>
    </submittedName>
</protein>
<name>A0A8S5LRI9_9CAUD</name>
<dbReference type="GO" id="GO:0016787">
    <property type="term" value="F:hydrolase activity"/>
    <property type="evidence" value="ECO:0007669"/>
    <property type="project" value="InterPro"/>
</dbReference>
<accession>A0A8S5LRI9</accession>
<dbReference type="CDD" id="cd00838">
    <property type="entry name" value="MPP_superfamily"/>
    <property type="match status" value="1"/>
</dbReference>
<dbReference type="Gene3D" id="3.60.21.10">
    <property type="match status" value="1"/>
</dbReference>
<evidence type="ECO:0000313" key="2">
    <source>
        <dbReference type="EMBL" id="DAD72554.1"/>
    </source>
</evidence>
<dbReference type="EMBL" id="BK015900">
    <property type="protein sequence ID" value="DAD72554.1"/>
    <property type="molecule type" value="Genomic_DNA"/>
</dbReference>
<dbReference type="InterPro" id="IPR004843">
    <property type="entry name" value="Calcineurin-like_PHP"/>
</dbReference>
<dbReference type="InterPro" id="IPR029052">
    <property type="entry name" value="Metallo-depent_PP-like"/>
</dbReference>
<proteinExistence type="predicted"/>
<dbReference type="Pfam" id="PF00149">
    <property type="entry name" value="Metallophos"/>
    <property type="match status" value="1"/>
</dbReference>